<dbReference type="InterPro" id="IPR036444">
    <property type="entry name" value="PLipase_A2_dom_sf"/>
</dbReference>
<sequence length="115" mass="12865">MYFKLLTFAMILICLTTNVTSSSCGSGKFQNFMAKLFITLDCPGRLSQFNSCCDSHDSCYDQQLGRGNCDNDFCGCVKQAGKGTLCELDGRKFCDWVVQYGQKAYNNAARKIMFL</sequence>
<dbReference type="PROSITE" id="PS51257">
    <property type="entry name" value="PROKAR_LIPOPROTEIN"/>
    <property type="match status" value="1"/>
</dbReference>
<keyword evidence="1" id="KW-0732">Signal</keyword>
<evidence type="ECO:0000313" key="2">
    <source>
        <dbReference type="Proteomes" id="UP000887577"/>
    </source>
</evidence>
<reference evidence="3" key="1">
    <citation type="submission" date="2022-11" db="UniProtKB">
        <authorList>
            <consortium name="WormBaseParasite"/>
        </authorList>
    </citation>
    <scope>IDENTIFICATION</scope>
</reference>
<accession>A0A914Z3H9</accession>
<dbReference type="GO" id="GO:0006644">
    <property type="term" value="P:phospholipid metabolic process"/>
    <property type="evidence" value="ECO:0007669"/>
    <property type="project" value="InterPro"/>
</dbReference>
<dbReference type="WBParaSite" id="PSU_v2.g7248.t1">
    <property type="protein sequence ID" value="PSU_v2.g7248.t1"/>
    <property type="gene ID" value="PSU_v2.g7248"/>
</dbReference>
<feature type="signal peptide" evidence="1">
    <location>
        <begin position="1"/>
        <end position="21"/>
    </location>
</feature>
<dbReference type="SUPFAM" id="SSF48619">
    <property type="entry name" value="Phospholipase A2, PLA2"/>
    <property type="match status" value="1"/>
</dbReference>
<dbReference type="PANTHER" id="PTHR34228">
    <property type="entry name" value="PROTEIN CBG09474-RELATED"/>
    <property type="match status" value="1"/>
</dbReference>
<dbReference type="GO" id="GO:0004623">
    <property type="term" value="F:phospholipase A2 activity"/>
    <property type="evidence" value="ECO:0007669"/>
    <property type="project" value="InterPro"/>
</dbReference>
<dbReference type="InterPro" id="IPR053322">
    <property type="entry name" value="PLA2-like"/>
</dbReference>
<dbReference type="GO" id="GO:0050482">
    <property type="term" value="P:arachidonate secretion"/>
    <property type="evidence" value="ECO:0007669"/>
    <property type="project" value="InterPro"/>
</dbReference>
<keyword evidence="2" id="KW-1185">Reference proteome</keyword>
<evidence type="ECO:0000313" key="3">
    <source>
        <dbReference type="WBParaSite" id="PSU_v2.g7248.t1"/>
    </source>
</evidence>
<proteinExistence type="predicted"/>
<protein>
    <submittedName>
        <fullName evidence="3">Uncharacterized protein</fullName>
    </submittedName>
</protein>
<dbReference type="AlphaFoldDB" id="A0A914Z3H9"/>
<name>A0A914Z3H9_9BILA</name>
<dbReference type="Proteomes" id="UP000887577">
    <property type="component" value="Unplaced"/>
</dbReference>
<feature type="chain" id="PRO_5037596388" evidence="1">
    <location>
        <begin position="22"/>
        <end position="115"/>
    </location>
</feature>
<evidence type="ECO:0000256" key="1">
    <source>
        <dbReference type="SAM" id="SignalP"/>
    </source>
</evidence>
<organism evidence="2 3">
    <name type="scientific">Panagrolaimus superbus</name>
    <dbReference type="NCBI Taxonomy" id="310955"/>
    <lineage>
        <taxon>Eukaryota</taxon>
        <taxon>Metazoa</taxon>
        <taxon>Ecdysozoa</taxon>
        <taxon>Nematoda</taxon>
        <taxon>Chromadorea</taxon>
        <taxon>Rhabditida</taxon>
        <taxon>Tylenchina</taxon>
        <taxon>Panagrolaimomorpha</taxon>
        <taxon>Panagrolaimoidea</taxon>
        <taxon>Panagrolaimidae</taxon>
        <taxon>Panagrolaimus</taxon>
    </lineage>
</organism>